<dbReference type="Gene3D" id="3.40.50.300">
    <property type="entry name" value="P-loop containing nucleotide triphosphate hydrolases"/>
    <property type="match status" value="1"/>
</dbReference>
<dbReference type="SUPFAM" id="SSF52540">
    <property type="entry name" value="P-loop containing nucleoside triphosphate hydrolases"/>
    <property type="match status" value="1"/>
</dbReference>
<protein>
    <submittedName>
        <fullName evidence="2">ATPase</fullName>
    </submittedName>
</protein>
<dbReference type="InterPro" id="IPR050168">
    <property type="entry name" value="AAA_ATPase_domain"/>
</dbReference>
<organism evidence="2 3">
    <name type="scientific">Acrocarpospora corrugata</name>
    <dbReference type="NCBI Taxonomy" id="35763"/>
    <lineage>
        <taxon>Bacteria</taxon>
        <taxon>Bacillati</taxon>
        <taxon>Actinomycetota</taxon>
        <taxon>Actinomycetes</taxon>
        <taxon>Streptosporangiales</taxon>
        <taxon>Streptosporangiaceae</taxon>
        <taxon>Acrocarpospora</taxon>
    </lineage>
</organism>
<evidence type="ECO:0000313" key="2">
    <source>
        <dbReference type="EMBL" id="GES01041.1"/>
    </source>
</evidence>
<dbReference type="InterPro" id="IPR003593">
    <property type="entry name" value="AAA+_ATPase"/>
</dbReference>
<feature type="domain" description="AAA+ ATPase" evidence="1">
    <location>
        <begin position="119"/>
        <end position="251"/>
    </location>
</feature>
<keyword evidence="3" id="KW-1185">Reference proteome</keyword>
<dbReference type="OrthoDB" id="9802352at2"/>
<sequence length="325" mass="35587">MTASADHVKALLRAHAEGDEEAFYSVALQLAAKSARQGHTRLASELRELIDSAHAQPIRRHEPTPVVQPRGELADLVTASYPEVRLSDMTLARTLRHELQRVLHEQRQRERLENHGFAPICRLLLVGLPGTGKSMSAAMLAKELSLPLFTVRLDGLISKFMGQTAAKLRLVFDAAAKSRAVYLFDEFDAIGAERRVEGDVGEARRILNSFLLFLDEARPESLVVAATNHPGILDNALFRRFDAVITYDIPSADEAIEVLRRRLVSMNTKGVNWEELADRVGGLSHAELVRAGEAAAKAAILGGEVPLSTSALTAALDSRRATRHG</sequence>
<comment type="caution">
    <text evidence="2">The sequence shown here is derived from an EMBL/GenBank/DDBJ whole genome shotgun (WGS) entry which is preliminary data.</text>
</comment>
<dbReference type="InterPro" id="IPR003959">
    <property type="entry name" value="ATPase_AAA_core"/>
</dbReference>
<dbReference type="SMART" id="SM00382">
    <property type="entry name" value="AAA"/>
    <property type="match status" value="1"/>
</dbReference>
<dbReference type="PANTHER" id="PTHR23077:SF198">
    <property type="entry name" value="ATP-DEPENDENT ZINC METALLOPROTEASE FTSH"/>
    <property type="match status" value="1"/>
</dbReference>
<dbReference type="GO" id="GO:0016887">
    <property type="term" value="F:ATP hydrolysis activity"/>
    <property type="evidence" value="ECO:0007669"/>
    <property type="project" value="InterPro"/>
</dbReference>
<gene>
    <name evidence="2" type="ORF">Acor_31050</name>
</gene>
<name>A0A5M3W1P7_9ACTN</name>
<dbReference type="PANTHER" id="PTHR23077">
    <property type="entry name" value="AAA-FAMILY ATPASE"/>
    <property type="match status" value="1"/>
</dbReference>
<dbReference type="RefSeq" id="WP_155337347.1">
    <property type="nucleotide sequence ID" value="NZ_BAAABN010000002.1"/>
</dbReference>
<dbReference type="InterPro" id="IPR027417">
    <property type="entry name" value="P-loop_NTPase"/>
</dbReference>
<dbReference type="Proteomes" id="UP000334990">
    <property type="component" value="Unassembled WGS sequence"/>
</dbReference>
<dbReference type="GO" id="GO:0005524">
    <property type="term" value="F:ATP binding"/>
    <property type="evidence" value="ECO:0007669"/>
    <property type="project" value="InterPro"/>
</dbReference>
<dbReference type="AlphaFoldDB" id="A0A5M3W1P7"/>
<evidence type="ECO:0000313" key="3">
    <source>
        <dbReference type="Proteomes" id="UP000334990"/>
    </source>
</evidence>
<accession>A0A5M3W1P7</accession>
<dbReference type="EMBL" id="BLAD01000048">
    <property type="protein sequence ID" value="GES01041.1"/>
    <property type="molecule type" value="Genomic_DNA"/>
</dbReference>
<proteinExistence type="predicted"/>
<dbReference type="CDD" id="cd19481">
    <property type="entry name" value="RecA-like_protease"/>
    <property type="match status" value="1"/>
</dbReference>
<dbReference type="Pfam" id="PF00004">
    <property type="entry name" value="AAA"/>
    <property type="match status" value="1"/>
</dbReference>
<reference evidence="2 3" key="1">
    <citation type="submission" date="2019-10" db="EMBL/GenBank/DDBJ databases">
        <title>Whole genome shotgun sequence of Acrocarpospora corrugata NBRC 13972.</title>
        <authorList>
            <person name="Ichikawa N."/>
            <person name="Kimura A."/>
            <person name="Kitahashi Y."/>
            <person name="Komaki H."/>
            <person name="Oguchi A."/>
        </authorList>
    </citation>
    <scope>NUCLEOTIDE SEQUENCE [LARGE SCALE GENOMIC DNA]</scope>
    <source>
        <strain evidence="2 3">NBRC 13972</strain>
    </source>
</reference>
<evidence type="ECO:0000259" key="1">
    <source>
        <dbReference type="SMART" id="SM00382"/>
    </source>
</evidence>